<dbReference type="SUPFAM" id="SSF88723">
    <property type="entry name" value="PIN domain-like"/>
    <property type="match status" value="1"/>
</dbReference>
<dbReference type="EMBL" id="CP007139">
    <property type="protein sequence ID" value="AIE87862.1"/>
    <property type="molecule type" value="Genomic_DNA"/>
</dbReference>
<dbReference type="CDD" id="cd09854">
    <property type="entry name" value="PIN_VapC-like"/>
    <property type="match status" value="1"/>
</dbReference>
<accession>A0A068NWW5</accession>
<reference evidence="1 2" key="1">
    <citation type="journal article" date="2014" name="PLoS ONE">
        <title>The first complete genome sequence of the class fimbriimonadia in the phylum armatimonadetes.</title>
        <authorList>
            <person name="Hu Z.Y."/>
            <person name="Wang Y.Z."/>
            <person name="Im W.T."/>
            <person name="Wang S.Y."/>
            <person name="Zhao G.P."/>
            <person name="Zheng H.J."/>
            <person name="Quan Z.X."/>
        </authorList>
    </citation>
    <scope>NUCLEOTIDE SEQUENCE [LARGE SCALE GENOMIC DNA]</scope>
    <source>
        <strain evidence="1">Gsoil 348</strain>
    </source>
</reference>
<name>A0A068NWW5_FIMGI</name>
<dbReference type="InterPro" id="IPR029060">
    <property type="entry name" value="PIN-like_dom_sf"/>
</dbReference>
<dbReference type="AlphaFoldDB" id="A0A068NWW5"/>
<gene>
    <name evidence="1" type="ORF">OP10G_4494</name>
</gene>
<dbReference type="KEGG" id="fgi:OP10G_4494"/>
<organism evidence="1 2">
    <name type="scientific">Fimbriimonas ginsengisoli Gsoil 348</name>
    <dbReference type="NCBI Taxonomy" id="661478"/>
    <lineage>
        <taxon>Bacteria</taxon>
        <taxon>Bacillati</taxon>
        <taxon>Armatimonadota</taxon>
        <taxon>Fimbriimonadia</taxon>
        <taxon>Fimbriimonadales</taxon>
        <taxon>Fimbriimonadaceae</taxon>
        <taxon>Fimbriimonas</taxon>
    </lineage>
</organism>
<sequence length="74" mass="8083">MREVLSGVQVLPLLPKDYAAALEEAEAKDCRGGTVYDLLHLQAALSWGATKLVTLNPKHFRRLISPGSVEIVEP</sequence>
<evidence type="ECO:0000313" key="1">
    <source>
        <dbReference type="EMBL" id="AIE87862.1"/>
    </source>
</evidence>
<evidence type="ECO:0008006" key="3">
    <source>
        <dbReference type="Google" id="ProtNLM"/>
    </source>
</evidence>
<protein>
    <recommendedName>
        <fullName evidence="3">PIN domain-containing protein</fullName>
    </recommendedName>
</protein>
<evidence type="ECO:0000313" key="2">
    <source>
        <dbReference type="Proteomes" id="UP000027982"/>
    </source>
</evidence>
<dbReference type="HOGENOM" id="CLU_2682364_0_0_0"/>
<dbReference type="Proteomes" id="UP000027982">
    <property type="component" value="Chromosome"/>
</dbReference>
<keyword evidence="2" id="KW-1185">Reference proteome</keyword>
<proteinExistence type="predicted"/>